<keyword evidence="1" id="KW-1133">Transmembrane helix</keyword>
<dbReference type="OrthoDB" id="5586934at2759"/>
<dbReference type="EMBL" id="JAGTXO010000030">
    <property type="protein sequence ID" value="KAG8460835.1"/>
    <property type="molecule type" value="Genomic_DNA"/>
</dbReference>
<keyword evidence="1" id="KW-0812">Transmembrane</keyword>
<dbReference type="OMA" id="TEIAHTH"/>
<evidence type="ECO:0000256" key="1">
    <source>
        <dbReference type="SAM" id="Phobius"/>
    </source>
</evidence>
<feature type="transmembrane region" description="Helical" evidence="1">
    <location>
        <begin position="21"/>
        <end position="43"/>
    </location>
</feature>
<feature type="transmembrane region" description="Helical" evidence="1">
    <location>
        <begin position="185"/>
        <end position="203"/>
    </location>
</feature>
<protein>
    <recommendedName>
        <fullName evidence="4">Tryptophan-rich sensory protein</fullName>
    </recommendedName>
</protein>
<dbReference type="PANTHER" id="PTHR33802:SF2">
    <property type="entry name" value="EF-HAND DOMAIN-CONTAINING PROTEIN"/>
    <property type="match status" value="1"/>
</dbReference>
<keyword evidence="1" id="KW-0472">Membrane</keyword>
<comment type="caution">
    <text evidence="2">The sequence shown here is derived from an EMBL/GenBank/DDBJ whole genome shotgun (WGS) entry which is preliminary data.</text>
</comment>
<evidence type="ECO:0000313" key="3">
    <source>
        <dbReference type="Proteomes" id="UP000751190"/>
    </source>
</evidence>
<feature type="transmembrane region" description="Helical" evidence="1">
    <location>
        <begin position="287"/>
        <end position="309"/>
    </location>
</feature>
<proteinExistence type="predicted"/>
<organism evidence="2 3">
    <name type="scientific">Diacronema lutheri</name>
    <name type="common">Unicellular marine alga</name>
    <name type="synonym">Monochrysis lutheri</name>
    <dbReference type="NCBI Taxonomy" id="2081491"/>
    <lineage>
        <taxon>Eukaryota</taxon>
        <taxon>Haptista</taxon>
        <taxon>Haptophyta</taxon>
        <taxon>Pavlovophyceae</taxon>
        <taxon>Pavlovales</taxon>
        <taxon>Pavlovaceae</taxon>
        <taxon>Diacronema</taxon>
    </lineage>
</organism>
<dbReference type="PANTHER" id="PTHR33802">
    <property type="entry name" value="SI:CH211-161H7.5-RELATED"/>
    <property type="match status" value="1"/>
</dbReference>
<feature type="transmembrane region" description="Helical" evidence="1">
    <location>
        <begin position="152"/>
        <end position="179"/>
    </location>
</feature>
<gene>
    <name evidence="2" type="ORF">KFE25_010890</name>
</gene>
<evidence type="ECO:0000313" key="2">
    <source>
        <dbReference type="EMBL" id="KAG8460835.1"/>
    </source>
</evidence>
<evidence type="ECO:0008006" key="4">
    <source>
        <dbReference type="Google" id="ProtNLM"/>
    </source>
</evidence>
<sequence length="329" mass="34601">MTPSGSAEVSASAMSTTAPALGLLMLYVVSIVVNGLVSTGKGVPLTNKDIAFTHPTYLSPPPFAFAIWGVIYLLVGAFCIVQALPRVVGLPHLAPLRPYVALALACNCGWLFLFGHELFWTSFLVICSYLAALFKIVSLVRLDLVDWDAPSYAVRLLAHCAFAANASWVTVATLLQLQLNLLDEGYFASADLSVAMLLVAVALGVWRAFVAADLPWAAVSAWALYAIRSNQQPGSDWGCLPAICESCKAGAQRICSNGRALPLGWAAACAGKLRGAPADRCVLPRSAAVASTCSAGVALVALALVAGVVRGLRATRAAKREGDPGYRHM</sequence>
<keyword evidence="3" id="KW-1185">Reference proteome</keyword>
<reference evidence="2" key="1">
    <citation type="submission" date="2021-05" db="EMBL/GenBank/DDBJ databases">
        <title>The genome of the haptophyte Pavlova lutheri (Diacronema luteri, Pavlovales) - a model for lipid biosynthesis in eukaryotic algae.</title>
        <authorList>
            <person name="Hulatt C.J."/>
            <person name="Posewitz M.C."/>
        </authorList>
    </citation>
    <scope>NUCLEOTIDE SEQUENCE</scope>
    <source>
        <strain evidence="2">NIVA-4/92</strain>
    </source>
</reference>
<dbReference type="AlphaFoldDB" id="A0A8J6C8Q6"/>
<accession>A0A8J6C8Q6</accession>
<feature type="transmembrane region" description="Helical" evidence="1">
    <location>
        <begin position="96"/>
        <end position="113"/>
    </location>
</feature>
<name>A0A8J6C8Q6_DIALT</name>
<dbReference type="Proteomes" id="UP000751190">
    <property type="component" value="Unassembled WGS sequence"/>
</dbReference>
<feature type="transmembrane region" description="Helical" evidence="1">
    <location>
        <begin position="119"/>
        <end position="140"/>
    </location>
</feature>
<feature type="transmembrane region" description="Helical" evidence="1">
    <location>
        <begin position="63"/>
        <end position="84"/>
    </location>
</feature>